<keyword evidence="3" id="KW-1185">Reference proteome</keyword>
<sequence>MFTPDARAPVVNYLVSFDTLELFIKGNPSFDCQKDIKELIADGTLMYIYTSSAYVVATQIYHFVETGNEARPSRYYMLQVLAVGFQDLDSECDLIDHLLSPDWGISTFPSEISKLSPKQRSAHFELYQQLWYSVPESHPKWHWKAQQSERINVPPAPELLEVAILDHTGWSLDTPTKKQRSEAGRTPVVDDSSPTAMTDLKLAARCLLSLGFI</sequence>
<evidence type="ECO:0000313" key="2">
    <source>
        <dbReference type="EMBL" id="RPA82370.1"/>
    </source>
</evidence>
<evidence type="ECO:0000256" key="1">
    <source>
        <dbReference type="SAM" id="MobiDB-lite"/>
    </source>
</evidence>
<dbReference type="AlphaFoldDB" id="A0A3N4IE03"/>
<name>A0A3N4IE03_ASCIM</name>
<gene>
    <name evidence="2" type="ORF">BJ508DRAFT_344563</name>
</gene>
<protein>
    <submittedName>
        <fullName evidence="2">Uncharacterized protein</fullName>
    </submittedName>
</protein>
<proteinExistence type="predicted"/>
<dbReference type="EMBL" id="ML119672">
    <property type="protein sequence ID" value="RPA82370.1"/>
    <property type="molecule type" value="Genomic_DNA"/>
</dbReference>
<organism evidence="2 3">
    <name type="scientific">Ascobolus immersus RN42</name>
    <dbReference type="NCBI Taxonomy" id="1160509"/>
    <lineage>
        <taxon>Eukaryota</taxon>
        <taxon>Fungi</taxon>
        <taxon>Dikarya</taxon>
        <taxon>Ascomycota</taxon>
        <taxon>Pezizomycotina</taxon>
        <taxon>Pezizomycetes</taxon>
        <taxon>Pezizales</taxon>
        <taxon>Ascobolaceae</taxon>
        <taxon>Ascobolus</taxon>
    </lineage>
</organism>
<evidence type="ECO:0000313" key="3">
    <source>
        <dbReference type="Proteomes" id="UP000275078"/>
    </source>
</evidence>
<feature type="region of interest" description="Disordered" evidence="1">
    <location>
        <begin position="173"/>
        <end position="192"/>
    </location>
</feature>
<dbReference type="Proteomes" id="UP000275078">
    <property type="component" value="Unassembled WGS sequence"/>
</dbReference>
<reference evidence="2 3" key="1">
    <citation type="journal article" date="2018" name="Nat. Ecol. Evol.">
        <title>Pezizomycetes genomes reveal the molecular basis of ectomycorrhizal truffle lifestyle.</title>
        <authorList>
            <person name="Murat C."/>
            <person name="Payen T."/>
            <person name="Noel B."/>
            <person name="Kuo A."/>
            <person name="Morin E."/>
            <person name="Chen J."/>
            <person name="Kohler A."/>
            <person name="Krizsan K."/>
            <person name="Balestrini R."/>
            <person name="Da Silva C."/>
            <person name="Montanini B."/>
            <person name="Hainaut M."/>
            <person name="Levati E."/>
            <person name="Barry K.W."/>
            <person name="Belfiori B."/>
            <person name="Cichocki N."/>
            <person name="Clum A."/>
            <person name="Dockter R.B."/>
            <person name="Fauchery L."/>
            <person name="Guy J."/>
            <person name="Iotti M."/>
            <person name="Le Tacon F."/>
            <person name="Lindquist E.A."/>
            <person name="Lipzen A."/>
            <person name="Malagnac F."/>
            <person name="Mello A."/>
            <person name="Molinier V."/>
            <person name="Miyauchi S."/>
            <person name="Poulain J."/>
            <person name="Riccioni C."/>
            <person name="Rubini A."/>
            <person name="Sitrit Y."/>
            <person name="Splivallo R."/>
            <person name="Traeger S."/>
            <person name="Wang M."/>
            <person name="Zifcakova L."/>
            <person name="Wipf D."/>
            <person name="Zambonelli A."/>
            <person name="Paolocci F."/>
            <person name="Nowrousian M."/>
            <person name="Ottonello S."/>
            <person name="Baldrian P."/>
            <person name="Spatafora J.W."/>
            <person name="Henrissat B."/>
            <person name="Nagy L.G."/>
            <person name="Aury J.M."/>
            <person name="Wincker P."/>
            <person name="Grigoriev I.V."/>
            <person name="Bonfante P."/>
            <person name="Martin F.M."/>
        </authorList>
    </citation>
    <scope>NUCLEOTIDE SEQUENCE [LARGE SCALE GENOMIC DNA]</scope>
    <source>
        <strain evidence="2 3">RN42</strain>
    </source>
</reference>
<accession>A0A3N4IE03</accession>